<gene>
    <name evidence="7" type="ORF">FTV88_0321</name>
</gene>
<keyword evidence="4 5" id="KW-0472">Membrane</keyword>
<feature type="transmembrane region" description="Helical" evidence="5">
    <location>
        <begin position="257"/>
        <end position="282"/>
    </location>
</feature>
<dbReference type="Gene3D" id="1.20.1420.30">
    <property type="entry name" value="NCX, central ion-binding region"/>
    <property type="match status" value="1"/>
</dbReference>
<feature type="transmembrane region" description="Helical" evidence="5">
    <location>
        <begin position="288"/>
        <end position="308"/>
    </location>
</feature>
<reference evidence="8" key="1">
    <citation type="submission" date="2019-11" db="EMBL/GenBank/DDBJ databases">
        <title>Genome sequence of Heliorestis convoluta strain HH, an alkaliphilic and minimalistic phototrophic bacterium from a soda lake in Egypt.</title>
        <authorList>
            <person name="Dewey E.D."/>
            <person name="Stokes L.M."/>
            <person name="Burchell B.M."/>
            <person name="Shaffer K.N."/>
            <person name="Huntington A.M."/>
            <person name="Baker J.M."/>
            <person name="Nadendla S."/>
            <person name="Giglio M.G."/>
            <person name="Touchman J.W."/>
            <person name="Blankenship R.E."/>
            <person name="Madigan M.T."/>
            <person name="Sattley W.M."/>
        </authorList>
    </citation>
    <scope>NUCLEOTIDE SEQUENCE [LARGE SCALE GENOMIC DNA]</scope>
    <source>
        <strain evidence="8">HH</strain>
    </source>
</reference>
<feature type="domain" description="Sodium/calcium exchanger membrane region" evidence="6">
    <location>
        <begin position="194"/>
        <end position="328"/>
    </location>
</feature>
<evidence type="ECO:0000256" key="3">
    <source>
        <dbReference type="ARBA" id="ARBA00022989"/>
    </source>
</evidence>
<feature type="domain" description="Sodium/calcium exchanger membrane region" evidence="6">
    <location>
        <begin position="6"/>
        <end position="163"/>
    </location>
</feature>
<feature type="transmembrane region" description="Helical" evidence="5">
    <location>
        <begin position="147"/>
        <end position="167"/>
    </location>
</feature>
<evidence type="ECO:0000259" key="6">
    <source>
        <dbReference type="Pfam" id="PF01699"/>
    </source>
</evidence>
<protein>
    <submittedName>
        <fullName evidence="7">Sodium/calcium exchanger membrane region NCX</fullName>
    </submittedName>
</protein>
<evidence type="ECO:0000256" key="1">
    <source>
        <dbReference type="ARBA" id="ARBA00004141"/>
    </source>
</evidence>
<dbReference type="GO" id="GO:0006874">
    <property type="term" value="P:intracellular calcium ion homeostasis"/>
    <property type="evidence" value="ECO:0007669"/>
    <property type="project" value="TreeGrafter"/>
</dbReference>
<dbReference type="Pfam" id="PF01699">
    <property type="entry name" value="Na_Ca_ex"/>
    <property type="match status" value="2"/>
</dbReference>
<dbReference type="OrthoDB" id="9786081at2"/>
<proteinExistence type="predicted"/>
<accession>A0A5Q2N2D9</accession>
<evidence type="ECO:0000313" key="7">
    <source>
        <dbReference type="EMBL" id="QGG46500.1"/>
    </source>
</evidence>
<dbReference type="GO" id="GO:0008273">
    <property type="term" value="F:calcium, potassium:sodium antiporter activity"/>
    <property type="evidence" value="ECO:0007669"/>
    <property type="project" value="TreeGrafter"/>
</dbReference>
<dbReference type="PANTHER" id="PTHR10846:SF8">
    <property type="entry name" value="INNER MEMBRANE PROTEIN YRBG"/>
    <property type="match status" value="1"/>
</dbReference>
<keyword evidence="2 5" id="KW-0812">Transmembrane</keyword>
<dbReference type="InterPro" id="IPR044880">
    <property type="entry name" value="NCX_ion-bd_dom_sf"/>
</dbReference>
<dbReference type="EMBL" id="CP045875">
    <property type="protein sequence ID" value="QGG46500.1"/>
    <property type="molecule type" value="Genomic_DNA"/>
</dbReference>
<dbReference type="PANTHER" id="PTHR10846">
    <property type="entry name" value="SODIUM/POTASSIUM/CALCIUM EXCHANGER"/>
    <property type="match status" value="1"/>
</dbReference>
<keyword evidence="8" id="KW-1185">Reference proteome</keyword>
<organism evidence="7 8">
    <name type="scientific">Heliorestis convoluta</name>
    <dbReference type="NCBI Taxonomy" id="356322"/>
    <lineage>
        <taxon>Bacteria</taxon>
        <taxon>Bacillati</taxon>
        <taxon>Bacillota</taxon>
        <taxon>Clostridia</taxon>
        <taxon>Eubacteriales</taxon>
        <taxon>Heliobacteriaceae</taxon>
        <taxon>Heliorestis</taxon>
    </lineage>
</organism>
<dbReference type="Proteomes" id="UP000366051">
    <property type="component" value="Chromosome"/>
</dbReference>
<dbReference type="InterPro" id="IPR004481">
    <property type="entry name" value="K/Na/Ca-exchanger"/>
</dbReference>
<feature type="transmembrane region" description="Helical" evidence="5">
    <location>
        <begin position="82"/>
        <end position="101"/>
    </location>
</feature>
<comment type="subcellular location">
    <subcellularLocation>
        <location evidence="1">Membrane</location>
        <topology evidence="1">Multi-pass membrane protein</topology>
    </subcellularLocation>
</comment>
<dbReference type="AlphaFoldDB" id="A0A5Q2N2D9"/>
<feature type="transmembrane region" description="Helical" evidence="5">
    <location>
        <begin position="122"/>
        <end position="141"/>
    </location>
</feature>
<dbReference type="GO" id="GO:0005886">
    <property type="term" value="C:plasma membrane"/>
    <property type="evidence" value="ECO:0007669"/>
    <property type="project" value="TreeGrafter"/>
</dbReference>
<evidence type="ECO:0000256" key="5">
    <source>
        <dbReference type="SAM" id="Phobius"/>
    </source>
</evidence>
<evidence type="ECO:0000256" key="4">
    <source>
        <dbReference type="ARBA" id="ARBA00023136"/>
    </source>
</evidence>
<feature type="transmembrane region" description="Helical" evidence="5">
    <location>
        <begin position="315"/>
        <end position="336"/>
    </location>
</feature>
<evidence type="ECO:0000313" key="8">
    <source>
        <dbReference type="Proteomes" id="UP000366051"/>
    </source>
</evidence>
<dbReference type="InterPro" id="IPR004837">
    <property type="entry name" value="NaCa_Exmemb"/>
</dbReference>
<evidence type="ECO:0000256" key="2">
    <source>
        <dbReference type="ARBA" id="ARBA00022692"/>
    </source>
</evidence>
<sequence>MEVALALGTFILAIALILLAAEFFTNAVEWVGALFGWSRGVVGSLVAAVGTAMPETMIPLVAIFFYGGTTGIEVGIGAILGAPFMLATIALFLVGLVAMVLRKSWRARLYVNRRIFLRDLSFFLAIFSLLLIPMLFQQSYIAGYEKYLALLLLAIYIIYVFFTVRGGEGGVLEPEKGLYLQRRRARPTLWAVLLQLSLALSLMALGANLFVGTIESIASMLGWPALIVSFILAPLATELPEKVNSLLWVSKGEDTLALGNITGAMVFQSTCIPAIALLAGVWSLNEMAIFAASLTLLSTALIMALFLLNRQVLQAPILLIGGIVYLIFASWVLVLAL</sequence>
<feature type="transmembrane region" description="Helical" evidence="5">
    <location>
        <begin position="188"/>
        <end position="211"/>
    </location>
</feature>
<name>A0A5Q2N2D9_9FIRM</name>
<keyword evidence="3 5" id="KW-1133">Transmembrane helix</keyword>
<feature type="transmembrane region" description="Helical" evidence="5">
    <location>
        <begin position="217"/>
        <end position="236"/>
    </location>
</feature>
<dbReference type="GO" id="GO:0005262">
    <property type="term" value="F:calcium channel activity"/>
    <property type="evidence" value="ECO:0007669"/>
    <property type="project" value="TreeGrafter"/>
</dbReference>
<dbReference type="KEGG" id="hcv:FTV88_0321"/>